<evidence type="ECO:0000313" key="2">
    <source>
        <dbReference type="EMBL" id="KAK6750122.1"/>
    </source>
</evidence>
<reference evidence="2 3" key="1">
    <citation type="submission" date="2023-08" db="EMBL/GenBank/DDBJ databases">
        <title>A Necator americanus chromosomal reference genome.</title>
        <authorList>
            <person name="Ilik V."/>
            <person name="Petrzelkova K.J."/>
            <person name="Pardy F."/>
            <person name="Fuh T."/>
            <person name="Niatou-Singa F.S."/>
            <person name="Gouil Q."/>
            <person name="Baker L."/>
            <person name="Ritchie M.E."/>
            <person name="Jex A.R."/>
            <person name="Gazzola D."/>
            <person name="Li H."/>
            <person name="Toshio Fujiwara R."/>
            <person name="Zhan B."/>
            <person name="Aroian R.V."/>
            <person name="Pafco B."/>
            <person name="Schwarz E.M."/>
        </authorList>
    </citation>
    <scope>NUCLEOTIDE SEQUENCE [LARGE SCALE GENOMIC DNA]</scope>
    <source>
        <strain evidence="2 3">Aroian</strain>
        <tissue evidence="2">Whole animal</tissue>
    </source>
</reference>
<accession>A0ABR1DI27</accession>
<protein>
    <submittedName>
        <fullName evidence="2">Uncharacterized protein</fullName>
    </submittedName>
</protein>
<evidence type="ECO:0000313" key="3">
    <source>
        <dbReference type="Proteomes" id="UP001303046"/>
    </source>
</evidence>
<dbReference type="PANTHER" id="PTHR23227:SF67">
    <property type="entry name" value="CRANIOFACIAL DEVELOPMENT PROTEIN 2-LIKE"/>
    <property type="match status" value="1"/>
</dbReference>
<dbReference type="PANTHER" id="PTHR23227">
    <property type="entry name" value="BUCENTAUR RELATED"/>
    <property type="match status" value="1"/>
</dbReference>
<organism evidence="2 3">
    <name type="scientific">Necator americanus</name>
    <name type="common">Human hookworm</name>
    <dbReference type="NCBI Taxonomy" id="51031"/>
    <lineage>
        <taxon>Eukaryota</taxon>
        <taxon>Metazoa</taxon>
        <taxon>Ecdysozoa</taxon>
        <taxon>Nematoda</taxon>
        <taxon>Chromadorea</taxon>
        <taxon>Rhabditida</taxon>
        <taxon>Rhabditina</taxon>
        <taxon>Rhabditomorpha</taxon>
        <taxon>Strongyloidea</taxon>
        <taxon>Ancylostomatidae</taxon>
        <taxon>Bunostominae</taxon>
        <taxon>Necator</taxon>
    </lineage>
</organism>
<dbReference type="EMBL" id="JAVFWL010000004">
    <property type="protein sequence ID" value="KAK6750122.1"/>
    <property type="molecule type" value="Genomic_DNA"/>
</dbReference>
<comment type="caution">
    <text evidence="2">The sequence shown here is derived from an EMBL/GenBank/DDBJ whole genome shotgun (WGS) entry which is preliminary data.</text>
</comment>
<dbReference type="Proteomes" id="UP001303046">
    <property type="component" value="Unassembled WGS sequence"/>
</dbReference>
<keyword evidence="3" id="KW-1185">Reference proteome</keyword>
<dbReference type="InterPro" id="IPR027124">
    <property type="entry name" value="Swc5/CFDP1/2"/>
</dbReference>
<proteinExistence type="predicted"/>
<feature type="region of interest" description="Disordered" evidence="1">
    <location>
        <begin position="96"/>
        <end position="116"/>
    </location>
</feature>
<name>A0ABR1DI27_NECAM</name>
<evidence type="ECO:0000256" key="1">
    <source>
        <dbReference type="SAM" id="MobiDB-lite"/>
    </source>
</evidence>
<gene>
    <name evidence="2" type="primary">Necator_chrIV.g15530</name>
    <name evidence="2" type="ORF">RB195_002235</name>
</gene>
<sequence length="269" mass="30658">MWVTKILMSLEKGVGRVQPKRGCNAAYPASRLSFGIDANAKMGREQQSDAPGKWYHSTECTSDDGDRLVDLCEQTGLDASTYVAWFNPFNARRAEQADDGDVQTSAPLRSDENMVNGHVGSRKDGFETCYGGYAYGARNDDGLRILEYAVASGLIIANTQYRERKSHLITYTSGGRETQADFWMLRRRDRRFLQDSEVRKEKSKGGKPKVQKATWFWNKDVQAAIREKKSKYKLWWRTRQPEDRGAYLTAKREAKKGEIRPLEGCLRHA</sequence>